<evidence type="ECO:0000313" key="1">
    <source>
        <dbReference type="EMBL" id="MDH4571102.1"/>
    </source>
</evidence>
<comment type="caution">
    <text evidence="1">The sequence shown here is derived from an EMBL/GenBank/DDBJ whole genome shotgun (WGS) entry which is preliminary data.</text>
</comment>
<keyword evidence="2" id="KW-1185">Reference proteome</keyword>
<sequence length="427" mass="45201">MLELATQEEVDAGTDRLRAVVPRTLKAFIDRVLAAYATVKQLTDHAASRDHPAANTNNQGMVELATVAEAKEGTDNTRAITPAADKAALDQHRTETGAHAADRISLGTLSTLGNPKTVQAAMAALGSAALRNEGSGGGLDADKLDGQELDVFYRSNTSNPSIRMGSGSDTNWDGIVYNEGDNTLAFYADQEVGRDTPRVLLGPGYIEAAGDRFYDNGDLTVKGKAKAGTLEVSGGVSFGSELNMHNSNIVNANKVTINDEGFGEGFMLPNWEFSESGGNAYVRDSKNSHIVMEFAPDYVRAVDGFSVGTGVDTTKSFWNGKGIALGDNDSGIRQSSDGVIELWGNNSRALYINGAGETVATGELVVGSSKIRLGSGGSTNWDGIVYDEGDNTLSFYADQEPGKDTPASSWGRAGSRRQAVEYGMRVM</sequence>
<proteinExistence type="predicted"/>
<reference evidence="1" key="1">
    <citation type="journal article" date="2015" name="Antonie Van Leeuwenhoek">
        <title>Comparative 16S rRNA signatures and multilocus sequence analysis for the genus Salinicola and description of Salinicola acroporae sp. nov., isolated from coral Acropora digitifera.</title>
        <authorList>
            <person name="Lepcha R.T."/>
            <person name="Poddar A."/>
            <person name="Schumann P."/>
            <person name="Das S.K."/>
        </authorList>
    </citation>
    <scope>NUCLEOTIDE SEQUENCE</scope>
    <source>
        <strain evidence="1">S4-41</strain>
    </source>
</reference>
<protein>
    <submittedName>
        <fullName evidence="1">Uncharacterized protein</fullName>
    </submittedName>
</protein>
<dbReference type="RefSeq" id="WP_280337207.1">
    <property type="nucleotide sequence ID" value="NZ_PGFS01000001.1"/>
</dbReference>
<evidence type="ECO:0000313" key="2">
    <source>
        <dbReference type="Proteomes" id="UP001162135"/>
    </source>
</evidence>
<name>A0ABT6I045_9GAMM</name>
<dbReference type="EMBL" id="PGFS01000001">
    <property type="protein sequence ID" value="MDH4571102.1"/>
    <property type="molecule type" value="Genomic_DNA"/>
</dbReference>
<gene>
    <name evidence="1" type="ORF">CUR86_00600</name>
</gene>
<dbReference type="Proteomes" id="UP001162135">
    <property type="component" value="Unassembled WGS sequence"/>
</dbReference>
<organism evidence="1 2">
    <name type="scientific">Salinicola acroporae</name>
    <dbReference type="NCBI Taxonomy" id="1541440"/>
    <lineage>
        <taxon>Bacteria</taxon>
        <taxon>Pseudomonadati</taxon>
        <taxon>Pseudomonadota</taxon>
        <taxon>Gammaproteobacteria</taxon>
        <taxon>Oceanospirillales</taxon>
        <taxon>Halomonadaceae</taxon>
        <taxon>Salinicola</taxon>
    </lineage>
</organism>
<accession>A0ABT6I045</accession>
<reference evidence="1" key="2">
    <citation type="submission" date="2017-11" db="EMBL/GenBank/DDBJ databases">
        <authorList>
            <person name="Das S.K."/>
        </authorList>
    </citation>
    <scope>NUCLEOTIDE SEQUENCE</scope>
    <source>
        <strain evidence="1">S4-41</strain>
    </source>
</reference>